<name>A0AAV7SF45_PLEWA</name>
<protein>
    <submittedName>
        <fullName evidence="1">Uncharacterized protein</fullName>
    </submittedName>
</protein>
<gene>
    <name evidence="1" type="ORF">NDU88_003180</name>
</gene>
<evidence type="ECO:0000313" key="2">
    <source>
        <dbReference type="Proteomes" id="UP001066276"/>
    </source>
</evidence>
<reference evidence="1" key="1">
    <citation type="journal article" date="2022" name="bioRxiv">
        <title>Sequencing and chromosome-scale assembly of the giantPleurodeles waltlgenome.</title>
        <authorList>
            <person name="Brown T."/>
            <person name="Elewa A."/>
            <person name="Iarovenko S."/>
            <person name="Subramanian E."/>
            <person name="Araus A.J."/>
            <person name="Petzold A."/>
            <person name="Susuki M."/>
            <person name="Suzuki K.-i.T."/>
            <person name="Hayashi T."/>
            <person name="Toyoda A."/>
            <person name="Oliveira C."/>
            <person name="Osipova E."/>
            <person name="Leigh N.D."/>
            <person name="Simon A."/>
            <person name="Yun M.H."/>
        </authorList>
    </citation>
    <scope>NUCLEOTIDE SEQUENCE</scope>
    <source>
        <strain evidence="1">20211129_DDA</strain>
        <tissue evidence="1">Liver</tissue>
    </source>
</reference>
<sequence>REHYRYSFERSRIPSWRDLSGPSSVNNTRQVRVLEKVKGGGTDNSGVDELARLQEQYFDTVQQRIRRFSKFNFYDPSTFRFTVYAACLILPALSSNAEITGALHCLATGKIDDGLV</sequence>
<proteinExistence type="predicted"/>
<dbReference type="AlphaFoldDB" id="A0AAV7SF45"/>
<evidence type="ECO:0000313" key="1">
    <source>
        <dbReference type="EMBL" id="KAJ1162713.1"/>
    </source>
</evidence>
<comment type="caution">
    <text evidence="1">The sequence shown here is derived from an EMBL/GenBank/DDBJ whole genome shotgun (WGS) entry which is preliminary data.</text>
</comment>
<dbReference type="EMBL" id="JANPWB010000008">
    <property type="protein sequence ID" value="KAJ1162713.1"/>
    <property type="molecule type" value="Genomic_DNA"/>
</dbReference>
<accession>A0AAV7SF45</accession>
<organism evidence="1 2">
    <name type="scientific">Pleurodeles waltl</name>
    <name type="common">Iberian ribbed newt</name>
    <dbReference type="NCBI Taxonomy" id="8319"/>
    <lineage>
        <taxon>Eukaryota</taxon>
        <taxon>Metazoa</taxon>
        <taxon>Chordata</taxon>
        <taxon>Craniata</taxon>
        <taxon>Vertebrata</taxon>
        <taxon>Euteleostomi</taxon>
        <taxon>Amphibia</taxon>
        <taxon>Batrachia</taxon>
        <taxon>Caudata</taxon>
        <taxon>Salamandroidea</taxon>
        <taxon>Salamandridae</taxon>
        <taxon>Pleurodelinae</taxon>
        <taxon>Pleurodeles</taxon>
    </lineage>
</organism>
<feature type="non-terminal residue" evidence="1">
    <location>
        <position position="1"/>
    </location>
</feature>
<dbReference type="Proteomes" id="UP001066276">
    <property type="component" value="Chromosome 4_2"/>
</dbReference>
<keyword evidence="2" id="KW-1185">Reference proteome</keyword>